<dbReference type="PROSITE" id="PS50888">
    <property type="entry name" value="BHLH"/>
    <property type="match status" value="1"/>
</dbReference>
<comment type="subcellular location">
    <subcellularLocation>
        <location evidence="1">Nucleus</location>
    </subcellularLocation>
</comment>
<reference evidence="8" key="3">
    <citation type="submission" date="2015-04" db="UniProtKB">
        <authorList>
            <consortium name="EnsemblPlants"/>
        </authorList>
    </citation>
    <scope>IDENTIFICATION</scope>
    <source>
        <strain evidence="8">cv. Jemalong A17</strain>
    </source>
</reference>
<keyword evidence="5" id="KW-0175">Coiled coil</keyword>
<dbReference type="OrthoDB" id="690068at2759"/>
<dbReference type="HOGENOM" id="CLU_046481_0_0_1"/>
<dbReference type="PANTHER" id="PTHR45959:SF51">
    <property type="entry name" value="BASIC HELIX LOOP HELIX (BHLH) DNA-BINDING FAMILY PROTEIN"/>
    <property type="match status" value="1"/>
</dbReference>
<dbReference type="InterPro" id="IPR011598">
    <property type="entry name" value="bHLH_dom"/>
</dbReference>
<evidence type="ECO:0000259" key="6">
    <source>
        <dbReference type="PROSITE" id="PS50888"/>
    </source>
</evidence>
<keyword evidence="4" id="KW-0539">Nucleus</keyword>
<evidence type="ECO:0000256" key="3">
    <source>
        <dbReference type="ARBA" id="ARBA00023163"/>
    </source>
</evidence>
<evidence type="ECO:0000256" key="2">
    <source>
        <dbReference type="ARBA" id="ARBA00023015"/>
    </source>
</evidence>
<evidence type="ECO:0000256" key="1">
    <source>
        <dbReference type="ARBA" id="ARBA00004123"/>
    </source>
</evidence>
<dbReference type="InterPro" id="IPR054502">
    <property type="entry name" value="bHLH-TF_ACT-like_plant"/>
</dbReference>
<dbReference type="AlphaFoldDB" id="G7K128"/>
<reference evidence="7 9" key="2">
    <citation type="journal article" date="2014" name="BMC Genomics">
        <title>An improved genome release (version Mt4.0) for the model legume Medicago truncatula.</title>
        <authorList>
            <person name="Tang H."/>
            <person name="Krishnakumar V."/>
            <person name="Bidwell S."/>
            <person name="Rosen B."/>
            <person name="Chan A."/>
            <person name="Zhou S."/>
            <person name="Gentzbittel L."/>
            <person name="Childs K.L."/>
            <person name="Yandell M."/>
            <person name="Gundlach H."/>
            <person name="Mayer K.F."/>
            <person name="Schwartz D.C."/>
            <person name="Town C.D."/>
        </authorList>
    </citation>
    <scope>GENOME REANNOTATION</scope>
    <source>
        <strain evidence="8 9">cv. Jemalong A17</strain>
    </source>
</reference>
<dbReference type="EnsemblPlants" id="AES94454">
    <property type="protein sequence ID" value="AES94454"/>
    <property type="gene ID" value="MTR_5g014560"/>
</dbReference>
<keyword evidence="2" id="KW-0805">Transcription regulation</keyword>
<dbReference type="GO" id="GO:0003677">
    <property type="term" value="F:DNA binding"/>
    <property type="evidence" value="ECO:0007669"/>
    <property type="project" value="UniProtKB-KW"/>
</dbReference>
<dbReference type="InterPro" id="IPR036638">
    <property type="entry name" value="HLH_DNA-bd_sf"/>
</dbReference>
<dbReference type="GO" id="GO:0080090">
    <property type="term" value="P:regulation of primary metabolic process"/>
    <property type="evidence" value="ECO:0007669"/>
    <property type="project" value="UniProtKB-ARBA"/>
</dbReference>
<dbReference type="GO" id="GO:0046983">
    <property type="term" value="F:protein dimerization activity"/>
    <property type="evidence" value="ECO:0007669"/>
    <property type="project" value="InterPro"/>
</dbReference>
<dbReference type="Proteomes" id="UP000002051">
    <property type="component" value="Chromosome 5"/>
</dbReference>
<keyword evidence="3" id="KW-0804">Transcription</keyword>
<dbReference type="Gene3D" id="4.10.280.10">
    <property type="entry name" value="Helix-loop-helix DNA-binding domain"/>
    <property type="match status" value="1"/>
</dbReference>
<dbReference type="KEGG" id="mtr:11423794"/>
<keyword evidence="7" id="KW-0238">DNA-binding</keyword>
<dbReference type="PaxDb" id="3880-AES94454"/>
<dbReference type="InterPro" id="IPR052610">
    <property type="entry name" value="bHLH_transcription_regulator"/>
</dbReference>
<evidence type="ECO:0000256" key="5">
    <source>
        <dbReference type="SAM" id="Coils"/>
    </source>
</evidence>
<accession>G7K128</accession>
<dbReference type="EMBL" id="CM001221">
    <property type="protein sequence ID" value="AES94454.1"/>
    <property type="molecule type" value="Genomic_DNA"/>
</dbReference>
<dbReference type="Pfam" id="PF00010">
    <property type="entry name" value="HLH"/>
    <property type="match status" value="1"/>
</dbReference>
<dbReference type="SMART" id="SM00353">
    <property type="entry name" value="HLH"/>
    <property type="match status" value="1"/>
</dbReference>
<keyword evidence="9" id="KW-1185">Reference proteome</keyword>
<dbReference type="GO" id="GO:0005634">
    <property type="term" value="C:nucleus"/>
    <property type="evidence" value="ECO:0007669"/>
    <property type="project" value="UniProtKB-SubCell"/>
</dbReference>
<dbReference type="STRING" id="3880.G7K128"/>
<evidence type="ECO:0000256" key="4">
    <source>
        <dbReference type="ARBA" id="ARBA00023242"/>
    </source>
</evidence>
<gene>
    <name evidence="8" type="primary">11423794</name>
    <name evidence="7" type="ordered locus">MTR_5g014560</name>
</gene>
<dbReference type="SUPFAM" id="SSF47459">
    <property type="entry name" value="HLH, helix-loop-helix DNA-binding domain"/>
    <property type="match status" value="1"/>
</dbReference>
<feature type="coiled-coil region" evidence="5">
    <location>
        <begin position="166"/>
        <end position="193"/>
    </location>
</feature>
<dbReference type="Pfam" id="PF22754">
    <property type="entry name" value="bHLH-TF_ACT-like_plant"/>
    <property type="match status" value="1"/>
</dbReference>
<evidence type="ECO:0000313" key="7">
    <source>
        <dbReference type="EMBL" id="AES94454.1"/>
    </source>
</evidence>
<dbReference type="eggNOG" id="ENOG502QWBY">
    <property type="taxonomic scope" value="Eukaryota"/>
</dbReference>
<evidence type="ECO:0000313" key="8">
    <source>
        <dbReference type="EnsemblPlants" id="AES94454"/>
    </source>
</evidence>
<evidence type="ECO:0000313" key="9">
    <source>
        <dbReference type="Proteomes" id="UP000002051"/>
    </source>
</evidence>
<name>G7K128_MEDTR</name>
<sequence>MEKLNTSSNASSTSWLSHFLFEENEIEGCDLFQQCEQNLFGEEELISHDIASIFQQEENLQQQPLLLFESYSSCTLETNLERDNKKLKTNNTLHEVVPVSQTQLPQNQNIVETKNTQGQGTKRSVAHDHQDRIMAERKRREKLSQCLITLAALIPGLKKMDKASVIGDAIKHVKELQERLRVLEEQNKNSPIEFVVTLNKPKLNYESWSDDGSKAASANNETLPHVEAKILGKDVLIRIQCQKQKSFLLNILVEIQQLHLFVVNNNVLAVGDSIHDITIIAQMGTGYNLTKNDLVKSVQAAVLRSMS</sequence>
<organism evidence="7 9">
    <name type="scientific">Medicago truncatula</name>
    <name type="common">Barrel medic</name>
    <name type="synonym">Medicago tribuloides</name>
    <dbReference type="NCBI Taxonomy" id="3880"/>
    <lineage>
        <taxon>Eukaryota</taxon>
        <taxon>Viridiplantae</taxon>
        <taxon>Streptophyta</taxon>
        <taxon>Embryophyta</taxon>
        <taxon>Tracheophyta</taxon>
        <taxon>Spermatophyta</taxon>
        <taxon>Magnoliopsida</taxon>
        <taxon>eudicotyledons</taxon>
        <taxon>Gunneridae</taxon>
        <taxon>Pentapetalae</taxon>
        <taxon>rosids</taxon>
        <taxon>fabids</taxon>
        <taxon>Fabales</taxon>
        <taxon>Fabaceae</taxon>
        <taxon>Papilionoideae</taxon>
        <taxon>50 kb inversion clade</taxon>
        <taxon>NPAAA clade</taxon>
        <taxon>Hologalegina</taxon>
        <taxon>IRL clade</taxon>
        <taxon>Trifolieae</taxon>
        <taxon>Medicago</taxon>
    </lineage>
</organism>
<feature type="domain" description="BHLH" evidence="6">
    <location>
        <begin position="127"/>
        <end position="176"/>
    </location>
</feature>
<dbReference type="OMA" id="VETKNTQ"/>
<reference evidence="7 9" key="1">
    <citation type="journal article" date="2011" name="Nature">
        <title>The Medicago genome provides insight into the evolution of rhizobial symbioses.</title>
        <authorList>
            <person name="Young N.D."/>
            <person name="Debelle F."/>
            <person name="Oldroyd G.E."/>
            <person name="Geurts R."/>
            <person name="Cannon S.B."/>
            <person name="Udvardi M.K."/>
            <person name="Benedito V.A."/>
            <person name="Mayer K.F."/>
            <person name="Gouzy J."/>
            <person name="Schoof H."/>
            <person name="Van de Peer Y."/>
            <person name="Proost S."/>
            <person name="Cook D.R."/>
            <person name="Meyers B.C."/>
            <person name="Spannagl M."/>
            <person name="Cheung F."/>
            <person name="De Mita S."/>
            <person name="Krishnakumar V."/>
            <person name="Gundlach H."/>
            <person name="Zhou S."/>
            <person name="Mudge J."/>
            <person name="Bharti A.K."/>
            <person name="Murray J.D."/>
            <person name="Naoumkina M.A."/>
            <person name="Rosen B."/>
            <person name="Silverstein K.A."/>
            <person name="Tang H."/>
            <person name="Rombauts S."/>
            <person name="Zhao P.X."/>
            <person name="Zhou P."/>
            <person name="Barbe V."/>
            <person name="Bardou P."/>
            <person name="Bechner M."/>
            <person name="Bellec A."/>
            <person name="Berger A."/>
            <person name="Berges H."/>
            <person name="Bidwell S."/>
            <person name="Bisseling T."/>
            <person name="Choisne N."/>
            <person name="Couloux A."/>
            <person name="Denny R."/>
            <person name="Deshpande S."/>
            <person name="Dai X."/>
            <person name="Doyle J.J."/>
            <person name="Dudez A.M."/>
            <person name="Farmer A.D."/>
            <person name="Fouteau S."/>
            <person name="Franken C."/>
            <person name="Gibelin C."/>
            <person name="Gish J."/>
            <person name="Goldstein S."/>
            <person name="Gonzalez A.J."/>
            <person name="Green P.J."/>
            <person name="Hallab A."/>
            <person name="Hartog M."/>
            <person name="Hua A."/>
            <person name="Humphray S.J."/>
            <person name="Jeong D.H."/>
            <person name="Jing Y."/>
            <person name="Jocker A."/>
            <person name="Kenton S.M."/>
            <person name="Kim D.J."/>
            <person name="Klee K."/>
            <person name="Lai H."/>
            <person name="Lang C."/>
            <person name="Lin S."/>
            <person name="Macmil S.L."/>
            <person name="Magdelenat G."/>
            <person name="Matthews L."/>
            <person name="McCorrison J."/>
            <person name="Monaghan E.L."/>
            <person name="Mun J.H."/>
            <person name="Najar F.Z."/>
            <person name="Nicholson C."/>
            <person name="Noirot C."/>
            <person name="O'Bleness M."/>
            <person name="Paule C.R."/>
            <person name="Poulain J."/>
            <person name="Prion F."/>
            <person name="Qin B."/>
            <person name="Qu C."/>
            <person name="Retzel E.F."/>
            <person name="Riddle C."/>
            <person name="Sallet E."/>
            <person name="Samain S."/>
            <person name="Samson N."/>
            <person name="Sanders I."/>
            <person name="Saurat O."/>
            <person name="Scarpelli C."/>
            <person name="Schiex T."/>
            <person name="Segurens B."/>
            <person name="Severin A.J."/>
            <person name="Sherrier D.J."/>
            <person name="Shi R."/>
            <person name="Sims S."/>
            <person name="Singer S.R."/>
            <person name="Sinharoy S."/>
            <person name="Sterck L."/>
            <person name="Viollet A."/>
            <person name="Wang B.B."/>
            <person name="Wang K."/>
            <person name="Wang M."/>
            <person name="Wang X."/>
            <person name="Warfsmann J."/>
            <person name="Weissenbach J."/>
            <person name="White D.D."/>
            <person name="White J.D."/>
            <person name="Wiley G.B."/>
            <person name="Wincker P."/>
            <person name="Xing Y."/>
            <person name="Yang L."/>
            <person name="Yao Z."/>
            <person name="Ying F."/>
            <person name="Zhai J."/>
            <person name="Zhou L."/>
            <person name="Zuber A."/>
            <person name="Denarie J."/>
            <person name="Dixon R.A."/>
            <person name="May G.D."/>
            <person name="Schwartz D.C."/>
            <person name="Rogers J."/>
            <person name="Quetier F."/>
            <person name="Town C.D."/>
            <person name="Roe B.A."/>
        </authorList>
    </citation>
    <scope>NUCLEOTIDE SEQUENCE [LARGE SCALE GENOMIC DNA]</scope>
    <source>
        <strain evidence="7">A17</strain>
        <strain evidence="8 9">cv. Jemalong A17</strain>
    </source>
</reference>
<protein>
    <submittedName>
        <fullName evidence="7">Basic helix loop helix (BHLH) DNA-binding family protein</fullName>
    </submittedName>
</protein>
<proteinExistence type="predicted"/>
<dbReference type="PANTHER" id="PTHR45959">
    <property type="entry name" value="BHLH TRANSCRIPTION FACTOR"/>
    <property type="match status" value="1"/>
</dbReference>